<comment type="caution">
    <text evidence="1">The sequence shown here is derived from an EMBL/GenBank/DDBJ whole genome shotgun (WGS) entry which is preliminary data.</text>
</comment>
<dbReference type="Proteomes" id="UP001597561">
    <property type="component" value="Unassembled WGS sequence"/>
</dbReference>
<evidence type="ECO:0000313" key="1">
    <source>
        <dbReference type="EMBL" id="MFD2911427.1"/>
    </source>
</evidence>
<gene>
    <name evidence="1" type="ORF">ACFS5P_06030</name>
</gene>
<accession>A0ABW5ZFQ4</accession>
<evidence type="ECO:0000313" key="2">
    <source>
        <dbReference type="Proteomes" id="UP001597561"/>
    </source>
</evidence>
<reference evidence="2" key="1">
    <citation type="journal article" date="2019" name="Int. J. Syst. Evol. Microbiol.">
        <title>The Global Catalogue of Microorganisms (GCM) 10K type strain sequencing project: providing services to taxonomists for standard genome sequencing and annotation.</title>
        <authorList>
            <consortium name="The Broad Institute Genomics Platform"/>
            <consortium name="The Broad Institute Genome Sequencing Center for Infectious Disease"/>
            <person name="Wu L."/>
            <person name="Ma J."/>
        </authorList>
    </citation>
    <scope>NUCLEOTIDE SEQUENCE [LARGE SCALE GENOMIC DNA]</scope>
    <source>
        <strain evidence="2">KCTC 13528</strain>
    </source>
</reference>
<keyword evidence="2" id="KW-1185">Reference proteome</keyword>
<dbReference type="EMBL" id="JBHUPG010000009">
    <property type="protein sequence ID" value="MFD2911427.1"/>
    <property type="molecule type" value="Genomic_DNA"/>
</dbReference>
<sequence length="52" mass="5994">MAVIVLTGRGIRKICIRLSNVLKATSYEDFMKKRLRDLNDLAEDVKEVNKQT</sequence>
<name>A0ABW5ZFQ4_9BACL</name>
<organism evidence="1 2">
    <name type="scientific">Jeotgalibacillus terrae</name>
    <dbReference type="NCBI Taxonomy" id="587735"/>
    <lineage>
        <taxon>Bacteria</taxon>
        <taxon>Bacillati</taxon>
        <taxon>Bacillota</taxon>
        <taxon>Bacilli</taxon>
        <taxon>Bacillales</taxon>
        <taxon>Caryophanaceae</taxon>
        <taxon>Jeotgalibacillus</taxon>
    </lineage>
</organism>
<dbReference type="RefSeq" id="WP_204730060.1">
    <property type="nucleotide sequence ID" value="NZ_JAFBDK010000013.1"/>
</dbReference>
<proteinExistence type="predicted"/>
<protein>
    <submittedName>
        <fullName evidence="1">Uncharacterized protein</fullName>
    </submittedName>
</protein>